<evidence type="ECO:0000313" key="4">
    <source>
        <dbReference type="Proteomes" id="UP000619265"/>
    </source>
</evidence>
<gene>
    <name evidence="3" type="ORF">F2P56_009296</name>
</gene>
<proteinExistence type="predicted"/>
<feature type="domain" description="Serine aminopeptidase S33" evidence="2">
    <location>
        <begin position="143"/>
        <end position="246"/>
    </location>
</feature>
<dbReference type="SUPFAM" id="SSF53474">
    <property type="entry name" value="alpha/beta-Hydrolases"/>
    <property type="match status" value="1"/>
</dbReference>
<dbReference type="Pfam" id="PF12146">
    <property type="entry name" value="Hydrolase_4"/>
    <property type="match status" value="1"/>
</dbReference>
<accession>A0A833XWA2</accession>
<keyword evidence="1" id="KW-0472">Membrane</keyword>
<name>A0A833XWA2_JUGRE</name>
<dbReference type="AlphaFoldDB" id="A0A833XWA2"/>
<reference evidence="3" key="1">
    <citation type="submission" date="2015-10" db="EMBL/GenBank/DDBJ databases">
        <authorList>
            <person name="Martinez-Garcia P.J."/>
            <person name="Crepeau M.W."/>
            <person name="Puiu D."/>
            <person name="Gonzalez-Ibeas D."/>
            <person name="Whalen J."/>
            <person name="Stevens K."/>
            <person name="Paul R."/>
            <person name="Butterfield T."/>
            <person name="Britton M."/>
            <person name="Reagan R."/>
            <person name="Chakraborty S."/>
            <person name="Walawage S.L."/>
            <person name="Vasquez-Gross H.A."/>
            <person name="Cardeno C."/>
            <person name="Famula R."/>
            <person name="Pratt K."/>
            <person name="Kuruganti S."/>
            <person name="Aradhya M.K."/>
            <person name="Leslie C.A."/>
            <person name="Dandekar A.M."/>
            <person name="Salzberg S.L."/>
            <person name="Wegrzyn J.L."/>
            <person name="Langley C.H."/>
            <person name="Neale D.B."/>
        </authorList>
    </citation>
    <scope>NUCLEOTIDE SEQUENCE</scope>
    <source>
        <tissue evidence="3">Leaves</tissue>
    </source>
</reference>
<keyword evidence="1" id="KW-1133">Transmembrane helix</keyword>
<dbReference type="InterPro" id="IPR052920">
    <property type="entry name" value="DNA-binding_regulatory"/>
</dbReference>
<dbReference type="InterPro" id="IPR022742">
    <property type="entry name" value="Hydrolase_4"/>
</dbReference>
<dbReference type="Proteomes" id="UP000619265">
    <property type="component" value="Unassembled WGS sequence"/>
</dbReference>
<dbReference type="PANTHER" id="PTHR43358:SF1">
    <property type="entry name" value="ALPHA_BETA-HYDROLASES SUPERFAMILY PROTEIN"/>
    <property type="match status" value="1"/>
</dbReference>
<protein>
    <recommendedName>
        <fullName evidence="2">Serine aminopeptidase S33 domain-containing protein</fullName>
    </recommendedName>
</protein>
<dbReference type="Gene3D" id="3.40.50.1820">
    <property type="entry name" value="alpha/beta hydrolase"/>
    <property type="match status" value="1"/>
</dbReference>
<organism evidence="3 4">
    <name type="scientific">Juglans regia</name>
    <name type="common">English walnut</name>
    <dbReference type="NCBI Taxonomy" id="51240"/>
    <lineage>
        <taxon>Eukaryota</taxon>
        <taxon>Viridiplantae</taxon>
        <taxon>Streptophyta</taxon>
        <taxon>Embryophyta</taxon>
        <taxon>Tracheophyta</taxon>
        <taxon>Spermatophyta</taxon>
        <taxon>Magnoliopsida</taxon>
        <taxon>eudicotyledons</taxon>
        <taxon>Gunneridae</taxon>
        <taxon>Pentapetalae</taxon>
        <taxon>rosids</taxon>
        <taxon>fabids</taxon>
        <taxon>Fagales</taxon>
        <taxon>Juglandaceae</taxon>
        <taxon>Juglans</taxon>
    </lineage>
</organism>
<dbReference type="PANTHER" id="PTHR43358">
    <property type="entry name" value="ALPHA/BETA-HYDROLASE"/>
    <property type="match status" value="1"/>
</dbReference>
<evidence type="ECO:0000259" key="2">
    <source>
        <dbReference type="Pfam" id="PF12146"/>
    </source>
</evidence>
<dbReference type="Gramene" id="Jr04_12110_p1">
    <property type="protein sequence ID" value="cds.Jr04_12110_p1"/>
    <property type="gene ID" value="Jr04_12110"/>
</dbReference>
<keyword evidence="1" id="KW-0812">Transmembrane</keyword>
<sequence>MLLRILSKDNKLALLFFCHALGKGGGAWFYYLGKPKAIVKSNQFLKSLSEKNCFYKKTQLCKLYIATPAQKFGRTLDINSLYRKCWIYRAEYNPDQYLWERNFTLAGRTYKREDLKLRNARGHTLLCSHYLPSPFPEDTPLPCVIYSHGNSGCRADANEAAAILLPSCITVFTLDFSGSGLSDGDYVSLGWHERDDLKVVVSHLRSNKQISRIGLWGRSMGAVTSLLYGAEDPSIAGIVLDSVFSNLYDLMIELVDVYKIRLPKFTVKIAVQYMRRVIKRKAKFDIMDLNCLQVAPKTYIPALFGHASDDIFIQPHHSDLVFKSYVGDKNIIKFEGDHNSSRPQFYYESVSIFFCNVLHPPRISTAHLSKLEKYYDLGDLKVGAGLNESLLYEIITGLHSVGNNAGGSSSAPHTISASKFVGELLSEFAPVTTVDSMVNENNSLCSLERSHLQDKTNGRNEECCSYTSSNRESWGRCSSLGGTDEESSAVCTAADNGHQTTLEVLATPLQSMEQKSSDLTKEEKKKNTIIVPKKAISEKFGKLGALSKRLCLCFHHRRHRSYDCCA</sequence>
<dbReference type="InterPro" id="IPR029058">
    <property type="entry name" value="AB_hydrolase_fold"/>
</dbReference>
<comment type="caution">
    <text evidence="3">The sequence shown here is derived from an EMBL/GenBank/DDBJ whole genome shotgun (WGS) entry which is preliminary data.</text>
</comment>
<reference evidence="3" key="2">
    <citation type="submission" date="2020-03" db="EMBL/GenBank/DDBJ databases">
        <title>Walnut 2.0.</title>
        <authorList>
            <person name="Marrano A."/>
            <person name="Britton M."/>
            <person name="Zimin A.V."/>
            <person name="Zaini P.A."/>
            <person name="Workman R."/>
            <person name="Puiu D."/>
            <person name="Bianco L."/>
            <person name="Allen B.J."/>
            <person name="Troggio M."/>
            <person name="Leslie C.A."/>
            <person name="Timp W."/>
            <person name="Dendekar A."/>
            <person name="Salzberg S.L."/>
            <person name="Neale D.B."/>
        </authorList>
    </citation>
    <scope>NUCLEOTIDE SEQUENCE</scope>
    <source>
        <tissue evidence="3">Leaves</tissue>
    </source>
</reference>
<feature type="transmembrane region" description="Helical" evidence="1">
    <location>
        <begin position="12"/>
        <end position="31"/>
    </location>
</feature>
<dbReference type="EMBL" id="LIHL02000004">
    <property type="protein sequence ID" value="KAF5472588.1"/>
    <property type="molecule type" value="Genomic_DNA"/>
</dbReference>
<evidence type="ECO:0000313" key="3">
    <source>
        <dbReference type="EMBL" id="KAF5472588.1"/>
    </source>
</evidence>
<evidence type="ECO:0000256" key="1">
    <source>
        <dbReference type="SAM" id="Phobius"/>
    </source>
</evidence>